<evidence type="ECO:0000256" key="3">
    <source>
        <dbReference type="ARBA" id="ARBA00022448"/>
    </source>
</evidence>
<comment type="similarity">
    <text evidence="2">Belongs to the outer membrane factor (OMF) (TC 1.B.17) family.</text>
</comment>
<dbReference type="Proteomes" id="UP000782117">
    <property type="component" value="Unassembled WGS sequence"/>
</dbReference>
<protein>
    <submittedName>
        <fullName evidence="8">TolC family protein</fullName>
    </submittedName>
</protein>
<keyword evidence="3" id="KW-0813">Transport</keyword>
<proteinExistence type="inferred from homology"/>
<keyword evidence="6" id="KW-0472">Membrane</keyword>
<dbReference type="InterPro" id="IPR051906">
    <property type="entry name" value="TolC-like"/>
</dbReference>
<dbReference type="InterPro" id="IPR003423">
    <property type="entry name" value="OMP_efflux"/>
</dbReference>
<evidence type="ECO:0000256" key="2">
    <source>
        <dbReference type="ARBA" id="ARBA00007613"/>
    </source>
</evidence>
<accession>A0ABS2F8X8</accession>
<reference evidence="8 9" key="1">
    <citation type="journal article" date="2021" name="Sci. Rep.">
        <title>The distribution of antibiotic resistance genes in chicken gut microbiota commensals.</title>
        <authorList>
            <person name="Juricova H."/>
            <person name="Matiasovicova J."/>
            <person name="Kubasova T."/>
            <person name="Cejkova D."/>
            <person name="Rychlik I."/>
        </authorList>
    </citation>
    <scope>NUCLEOTIDE SEQUENCE [LARGE SCALE GENOMIC DNA]</scope>
    <source>
        <strain evidence="8 9">An768</strain>
    </source>
</reference>
<gene>
    <name evidence="8" type="ORF">H6A24_07045</name>
</gene>
<keyword evidence="7" id="KW-0998">Cell outer membrane</keyword>
<dbReference type="Gene3D" id="1.20.1600.10">
    <property type="entry name" value="Outer membrane efflux proteins (OEP)"/>
    <property type="match status" value="1"/>
</dbReference>
<organism evidence="8 9">
    <name type="scientific">Bacteroides caecicola</name>
    <dbReference type="NCBI Taxonomy" id="1462569"/>
    <lineage>
        <taxon>Bacteria</taxon>
        <taxon>Pseudomonadati</taxon>
        <taxon>Bacteroidota</taxon>
        <taxon>Bacteroidia</taxon>
        <taxon>Bacteroidales</taxon>
        <taxon>Bacteroidaceae</taxon>
        <taxon>Bacteroides</taxon>
    </lineage>
</organism>
<evidence type="ECO:0000256" key="7">
    <source>
        <dbReference type="ARBA" id="ARBA00023237"/>
    </source>
</evidence>
<dbReference type="Pfam" id="PF02321">
    <property type="entry name" value="OEP"/>
    <property type="match status" value="1"/>
</dbReference>
<dbReference type="EMBL" id="JACJKJ010000006">
    <property type="protein sequence ID" value="MBM6806254.1"/>
    <property type="molecule type" value="Genomic_DNA"/>
</dbReference>
<name>A0ABS2F8X8_9BACE</name>
<evidence type="ECO:0000256" key="4">
    <source>
        <dbReference type="ARBA" id="ARBA00022452"/>
    </source>
</evidence>
<evidence type="ECO:0000256" key="6">
    <source>
        <dbReference type="ARBA" id="ARBA00023136"/>
    </source>
</evidence>
<keyword evidence="4" id="KW-1134">Transmembrane beta strand</keyword>
<dbReference type="RefSeq" id="WP_204499995.1">
    <property type="nucleotide sequence ID" value="NZ_JACJKJ010000006.1"/>
</dbReference>
<keyword evidence="5" id="KW-0812">Transmembrane</keyword>
<evidence type="ECO:0000313" key="9">
    <source>
        <dbReference type="Proteomes" id="UP000782117"/>
    </source>
</evidence>
<dbReference type="PANTHER" id="PTHR30026">
    <property type="entry name" value="OUTER MEMBRANE PROTEIN TOLC"/>
    <property type="match status" value="1"/>
</dbReference>
<comment type="caution">
    <text evidence="8">The sequence shown here is derived from an EMBL/GenBank/DDBJ whole genome shotgun (WGS) entry which is preliminary data.</text>
</comment>
<evidence type="ECO:0000313" key="8">
    <source>
        <dbReference type="EMBL" id="MBM6806254.1"/>
    </source>
</evidence>
<dbReference type="PANTHER" id="PTHR30026:SF20">
    <property type="entry name" value="OUTER MEMBRANE PROTEIN TOLC"/>
    <property type="match status" value="1"/>
</dbReference>
<sequence length="497" mass="57064">MKQRRFSICLFLLLGVAVAAQGQRSLRLSLQRAIEMANDSSLSAFRYQNMYLSGYWEYRTYKANRLPSLTLNLTPAQYYRYITQRYDSENNVDVYREQQMFSATGGLSLAQNFDWLGGTFYVDTQLDFMRNFGDTKSTQFSTVPFRIGYQQELLGYNAFRWDKKIEPLKFEKAKKQFIYNTESVSEEAVGYFFQLAMAQADYNLAKDNRESTDTLYAIGVQRHKIAAISQADLLTLKLDKVNARNTLRNAEIALKKAMSALATFLNLDKNTYIELVLPSRPGHIEISADDALVLARENNPTYLEQRQNVLEAEREVDRSKKESRFNASFNASVGFNQVADNIGAAYKDLLQQDLVSVSVSIPLIDWGVRKGKYNMAKNNLNVAKIAARQEEISLEEDVMVTVSDFNVQQDLVSSAEEALELAELAYDQTRRRFIIGQADINSLTLSLNRQQEAQKNYIGALQNYWLNYYKIRKLTLHDFESGFSLADHFDFDRGTYR</sequence>
<evidence type="ECO:0000256" key="1">
    <source>
        <dbReference type="ARBA" id="ARBA00004442"/>
    </source>
</evidence>
<dbReference type="SUPFAM" id="SSF56954">
    <property type="entry name" value="Outer membrane efflux proteins (OEP)"/>
    <property type="match status" value="1"/>
</dbReference>
<keyword evidence="9" id="KW-1185">Reference proteome</keyword>
<evidence type="ECO:0000256" key="5">
    <source>
        <dbReference type="ARBA" id="ARBA00022692"/>
    </source>
</evidence>
<comment type="subcellular location">
    <subcellularLocation>
        <location evidence="1">Cell outer membrane</location>
    </subcellularLocation>
</comment>